<evidence type="ECO:0000313" key="5">
    <source>
        <dbReference type="EMBL" id="MBC5713672.1"/>
    </source>
</evidence>
<dbReference type="InterPro" id="IPR054120">
    <property type="entry name" value="PBPA_dimer"/>
</dbReference>
<dbReference type="Pfam" id="PF21922">
    <property type="entry name" value="PBP_dimer_2"/>
    <property type="match status" value="1"/>
</dbReference>
<dbReference type="InterPro" id="IPR036138">
    <property type="entry name" value="PBP_dimer_sf"/>
</dbReference>
<protein>
    <submittedName>
        <fullName evidence="5">Penicillin-binding protein 2</fullName>
    </submittedName>
</protein>
<dbReference type="RefSeq" id="WP_186866558.1">
    <property type="nucleotide sequence ID" value="NZ_JACOPH010000003.1"/>
</dbReference>
<dbReference type="AlphaFoldDB" id="A0A923LMR8"/>
<keyword evidence="2" id="KW-0472">Membrane</keyword>
<dbReference type="SUPFAM" id="SSF56519">
    <property type="entry name" value="Penicillin binding protein dimerisation domain"/>
    <property type="match status" value="1"/>
</dbReference>
<evidence type="ECO:0000256" key="1">
    <source>
        <dbReference type="SAM" id="MobiDB-lite"/>
    </source>
</evidence>
<comment type="caution">
    <text evidence="5">The sequence shown here is derived from an EMBL/GenBank/DDBJ whole genome shotgun (WGS) entry which is preliminary data.</text>
</comment>
<feature type="transmembrane region" description="Helical" evidence="2">
    <location>
        <begin position="33"/>
        <end position="53"/>
    </location>
</feature>
<organism evidence="5 6">
    <name type="scientific">Roseburia zhanii</name>
    <dbReference type="NCBI Taxonomy" id="2763064"/>
    <lineage>
        <taxon>Bacteria</taxon>
        <taxon>Bacillati</taxon>
        <taxon>Bacillota</taxon>
        <taxon>Clostridia</taxon>
        <taxon>Lachnospirales</taxon>
        <taxon>Lachnospiraceae</taxon>
        <taxon>Roseburia</taxon>
    </lineage>
</organism>
<evidence type="ECO:0000259" key="3">
    <source>
        <dbReference type="Pfam" id="PF00905"/>
    </source>
</evidence>
<dbReference type="PANTHER" id="PTHR30627:SF24">
    <property type="entry name" value="PENICILLIN-BINDING PROTEIN 4B"/>
    <property type="match status" value="1"/>
</dbReference>
<dbReference type="PANTHER" id="PTHR30627">
    <property type="entry name" value="PEPTIDOGLYCAN D,D-TRANSPEPTIDASE"/>
    <property type="match status" value="1"/>
</dbReference>
<dbReference type="SUPFAM" id="SSF56601">
    <property type="entry name" value="beta-lactamase/transpeptidase-like"/>
    <property type="match status" value="1"/>
</dbReference>
<dbReference type="InterPro" id="IPR012338">
    <property type="entry name" value="Beta-lactam/transpept-like"/>
</dbReference>
<evidence type="ECO:0000256" key="2">
    <source>
        <dbReference type="SAM" id="Phobius"/>
    </source>
</evidence>
<dbReference type="InterPro" id="IPR001460">
    <property type="entry name" value="PCN-bd_Tpept"/>
</dbReference>
<dbReference type="InterPro" id="IPR050515">
    <property type="entry name" value="Beta-lactam/transpept"/>
</dbReference>
<keyword evidence="2" id="KW-1133">Transmembrane helix</keyword>
<dbReference type="GO" id="GO:0005886">
    <property type="term" value="C:plasma membrane"/>
    <property type="evidence" value="ECO:0007669"/>
    <property type="project" value="TreeGrafter"/>
</dbReference>
<dbReference type="GO" id="GO:0071972">
    <property type="term" value="F:peptidoglycan L,D-transpeptidase activity"/>
    <property type="evidence" value="ECO:0007669"/>
    <property type="project" value="TreeGrafter"/>
</dbReference>
<evidence type="ECO:0000259" key="4">
    <source>
        <dbReference type="Pfam" id="PF21922"/>
    </source>
</evidence>
<feature type="domain" description="Penicillin-binding protein transpeptidase" evidence="3">
    <location>
        <begin position="182"/>
        <end position="493"/>
    </location>
</feature>
<accession>A0A923LMR8</accession>
<dbReference type="GO" id="GO:0071555">
    <property type="term" value="P:cell wall organization"/>
    <property type="evidence" value="ECO:0007669"/>
    <property type="project" value="TreeGrafter"/>
</dbReference>
<dbReference type="Gene3D" id="3.90.1310.10">
    <property type="entry name" value="Penicillin-binding protein 2a (Domain 2)"/>
    <property type="match status" value="1"/>
</dbReference>
<proteinExistence type="predicted"/>
<keyword evidence="6" id="KW-1185">Reference proteome</keyword>
<reference evidence="5" key="1">
    <citation type="submission" date="2020-08" db="EMBL/GenBank/DDBJ databases">
        <title>Genome public.</title>
        <authorList>
            <person name="Liu C."/>
            <person name="Sun Q."/>
        </authorList>
    </citation>
    <scope>NUCLEOTIDE SEQUENCE</scope>
    <source>
        <strain evidence="5">BX1005</strain>
    </source>
</reference>
<dbReference type="Pfam" id="PF00905">
    <property type="entry name" value="Transpeptidase"/>
    <property type="match status" value="1"/>
</dbReference>
<dbReference type="GO" id="GO:0008658">
    <property type="term" value="F:penicillin binding"/>
    <property type="evidence" value="ECO:0007669"/>
    <property type="project" value="InterPro"/>
</dbReference>
<dbReference type="Proteomes" id="UP000606720">
    <property type="component" value="Unassembled WGS sequence"/>
</dbReference>
<gene>
    <name evidence="5" type="ORF">H8S17_05505</name>
</gene>
<dbReference type="Gene3D" id="3.40.710.10">
    <property type="entry name" value="DD-peptidase/beta-lactamase superfamily"/>
    <property type="match status" value="1"/>
</dbReference>
<evidence type="ECO:0000313" key="6">
    <source>
        <dbReference type="Proteomes" id="UP000606720"/>
    </source>
</evidence>
<dbReference type="EMBL" id="JACOPH010000003">
    <property type="protein sequence ID" value="MBC5713672.1"/>
    <property type="molecule type" value="Genomic_DNA"/>
</dbReference>
<name>A0A923LMR8_9FIRM</name>
<feature type="domain" description="Penicillin binding protein A dimerisation" evidence="4">
    <location>
        <begin position="80"/>
        <end position="161"/>
    </location>
</feature>
<keyword evidence="2" id="KW-0812">Transmembrane</keyword>
<feature type="region of interest" description="Disordered" evidence="1">
    <location>
        <begin position="1"/>
        <end position="24"/>
    </location>
</feature>
<sequence length="499" mass="55344">MDENLQKTLRQSKKEKQPDSTQKSKTSVRNREFAVITYCFTGLFLCLIGYFIYFQVVKSEDFINNSYNTRQDSFAESVVRGEILSAEREVLAETKVDAEGNETRVYPYSNMFSHIVGYSTEKYGRSGIESWANFNLLRSNAFFLEKTVDEVTDEKSIGDNVITTLNYSLQSTAYEALGDYNGAVVVMEPATGKILAMVSKPDFDPNTIEANWDTIVADENSESVLLNRASQGLYPPGSTFKIFTTLEYIRENPDTYQNYSYNCTGSIQKDNSKLSCFSGEVHGGVDLKRSFVKSCNTSFANIGLTLDLKQFSKTCEDLLFNDTLPVEKLETSKSSFALNENSSTSEIMETAIGQGKTVVTPLHMAMVTSAIANNGVLMKPYVIDATENYEGDVVKAYNSSAYGELMTADEAAILQDYMKEVVESGTGSKLKGMSYQAYGKTGSAEFGTNKGESHAWFVGYAHRDDKEDIALAVIVEKAGIGSAYAVPAAKSIFDMYYRY</sequence>